<dbReference type="GO" id="GO:0016788">
    <property type="term" value="F:hydrolase activity, acting on ester bonds"/>
    <property type="evidence" value="ECO:0007669"/>
    <property type="project" value="InterPro"/>
</dbReference>
<evidence type="ECO:0000313" key="2">
    <source>
        <dbReference type="Proteomes" id="UP000053263"/>
    </source>
</evidence>
<keyword evidence="2" id="KW-1185">Reference proteome</keyword>
<accession>A0A0C9SKT8</accession>
<name>A0A0C9SKT8_PLICR</name>
<gene>
    <name evidence="1" type="ORF">PLICRDRAFT_46183</name>
</gene>
<dbReference type="EMBL" id="KN832571">
    <property type="protein sequence ID" value="KII84311.1"/>
    <property type="molecule type" value="Genomic_DNA"/>
</dbReference>
<evidence type="ECO:0000313" key="1">
    <source>
        <dbReference type="EMBL" id="KII84311.1"/>
    </source>
</evidence>
<dbReference type="Gene3D" id="3.40.50.1110">
    <property type="entry name" value="SGNH hydrolase"/>
    <property type="match status" value="1"/>
</dbReference>
<dbReference type="Proteomes" id="UP000053263">
    <property type="component" value="Unassembled WGS sequence"/>
</dbReference>
<dbReference type="SUPFAM" id="SSF52266">
    <property type="entry name" value="SGNH hydrolase"/>
    <property type="match status" value="1"/>
</dbReference>
<organism evidence="1 2">
    <name type="scientific">Plicaturopsis crispa FD-325 SS-3</name>
    <dbReference type="NCBI Taxonomy" id="944288"/>
    <lineage>
        <taxon>Eukaryota</taxon>
        <taxon>Fungi</taxon>
        <taxon>Dikarya</taxon>
        <taxon>Basidiomycota</taxon>
        <taxon>Agaricomycotina</taxon>
        <taxon>Agaricomycetes</taxon>
        <taxon>Agaricomycetidae</taxon>
        <taxon>Amylocorticiales</taxon>
        <taxon>Amylocorticiaceae</taxon>
        <taxon>Plicatura</taxon>
        <taxon>Plicaturopsis crispa</taxon>
    </lineage>
</organism>
<dbReference type="OrthoDB" id="1600564at2759"/>
<dbReference type="InterPro" id="IPR036514">
    <property type="entry name" value="SGNH_hydro_sf"/>
</dbReference>
<protein>
    <submittedName>
        <fullName evidence="1">Carbohydrate esterase family 16 protein</fullName>
    </submittedName>
</protein>
<dbReference type="HOGENOM" id="CLU_015101_4_1_1"/>
<dbReference type="Pfam" id="PF00657">
    <property type="entry name" value="Lipase_GDSL"/>
    <property type="match status" value="1"/>
</dbReference>
<dbReference type="AlphaFoldDB" id="A0A0C9SKT8"/>
<reference evidence="1 2" key="1">
    <citation type="submission" date="2014-06" db="EMBL/GenBank/DDBJ databases">
        <title>Evolutionary Origins and Diversification of the Mycorrhizal Mutualists.</title>
        <authorList>
            <consortium name="DOE Joint Genome Institute"/>
            <consortium name="Mycorrhizal Genomics Consortium"/>
            <person name="Kohler A."/>
            <person name="Kuo A."/>
            <person name="Nagy L.G."/>
            <person name="Floudas D."/>
            <person name="Copeland A."/>
            <person name="Barry K.W."/>
            <person name="Cichocki N."/>
            <person name="Veneault-Fourrey C."/>
            <person name="LaButti K."/>
            <person name="Lindquist E.A."/>
            <person name="Lipzen A."/>
            <person name="Lundell T."/>
            <person name="Morin E."/>
            <person name="Murat C."/>
            <person name="Riley R."/>
            <person name="Ohm R."/>
            <person name="Sun H."/>
            <person name="Tunlid A."/>
            <person name="Henrissat B."/>
            <person name="Grigoriev I.V."/>
            <person name="Hibbett D.S."/>
            <person name="Martin F."/>
        </authorList>
    </citation>
    <scope>NUCLEOTIDE SEQUENCE [LARGE SCALE GENOMIC DNA]</scope>
    <source>
        <strain evidence="1 2">FD-325 SS-3</strain>
    </source>
</reference>
<sequence length="273" mass="30348">MVVHTSVIGESWRSFQHIKRLVIFGDSFSAVGYSSLSPQPTREDPLGVEFPGRAFVELDEPNWVGHLVTNYTPNPDLVAYDYAVGGSTVDGVKAQVEQEFLPYAGRSMSSAAWTAEDTLFVTWVGANDCRRGLYANTAIKNLFEVQEKLYQAGARNFLFVDVPPIHRAPGVSVFQVGPVRMRVDAWNIALRLESRAFSNAHPKLASVLHFSAWDSISDVLDRPLAHGIPERELKWAGGMVWIDLMHPSSRVHDVIARDFAQFLEGLPVRSSVP</sequence>
<dbReference type="InterPro" id="IPR001087">
    <property type="entry name" value="GDSL"/>
</dbReference>
<proteinExistence type="predicted"/>